<evidence type="ECO:0000313" key="3">
    <source>
        <dbReference type="EMBL" id="GAX76843.1"/>
    </source>
</evidence>
<reference evidence="3 4" key="1">
    <citation type="submission" date="2017-08" db="EMBL/GenBank/DDBJ databases">
        <title>Acidophilic green algal genome provides insights into adaptation to an acidic environment.</title>
        <authorList>
            <person name="Hirooka S."/>
            <person name="Hirose Y."/>
            <person name="Kanesaki Y."/>
            <person name="Higuchi S."/>
            <person name="Fujiwara T."/>
            <person name="Onuma R."/>
            <person name="Era A."/>
            <person name="Ohbayashi R."/>
            <person name="Uzuka A."/>
            <person name="Nozaki H."/>
            <person name="Yoshikawa H."/>
            <person name="Miyagishima S.Y."/>
        </authorList>
    </citation>
    <scope>NUCLEOTIDE SEQUENCE [LARGE SCALE GENOMIC DNA]</scope>
    <source>
        <strain evidence="3 4">NIES-2499</strain>
    </source>
</reference>
<dbReference type="Proteomes" id="UP000232323">
    <property type="component" value="Unassembled WGS sequence"/>
</dbReference>
<dbReference type="PANTHER" id="PTHR43681">
    <property type="entry name" value="TRANSMEMBRANE GTPASE FZO"/>
    <property type="match status" value="1"/>
</dbReference>
<dbReference type="InterPro" id="IPR022998">
    <property type="entry name" value="ThiamineP_synth_TenI"/>
</dbReference>
<comment type="caution">
    <text evidence="3">The sequence shown here is derived from an EMBL/GenBank/DDBJ whole genome shotgun (WGS) entry which is preliminary data.</text>
</comment>
<evidence type="ECO:0000313" key="4">
    <source>
        <dbReference type="Proteomes" id="UP000232323"/>
    </source>
</evidence>
<dbReference type="AlphaFoldDB" id="A0A250X181"/>
<dbReference type="SUPFAM" id="SSF51391">
    <property type="entry name" value="Thiamin phosphate synthase"/>
    <property type="match status" value="1"/>
</dbReference>
<dbReference type="InterPro" id="IPR045063">
    <property type="entry name" value="Dynamin_N"/>
</dbReference>
<dbReference type="Pfam" id="PF00350">
    <property type="entry name" value="Dynamin_N"/>
    <property type="match status" value="1"/>
</dbReference>
<evidence type="ECO:0000259" key="2">
    <source>
        <dbReference type="Pfam" id="PF02581"/>
    </source>
</evidence>
<feature type="domain" description="Dynamin N-terminal" evidence="1">
    <location>
        <begin position="433"/>
        <end position="470"/>
    </location>
</feature>
<dbReference type="InterPro" id="IPR036206">
    <property type="entry name" value="ThiamineP_synth_sf"/>
</dbReference>
<dbReference type="InterPro" id="IPR051943">
    <property type="entry name" value="TRAFAC_Dynamin-like_GTPase"/>
</dbReference>
<dbReference type="PANTHER" id="PTHR43681:SF1">
    <property type="entry name" value="SARCALUMENIN"/>
    <property type="match status" value="1"/>
</dbReference>
<sequence>MTPVSFQLSYGHSLSRGIFQRPTIQPNLSCKSCVTTSSLELSSYTIGAGINSTKPMPSHRSRENASFRSFNIRAQAGTRVGLFPAGQKQITVQLPALMLEVEASSLMISQGSCSTEVMGSVGEAVSAGVTAVILREGSGGAAELLEAAFSLKELLRSRAALLLVDRTDIATAAEADGVLLTDQGLPTVVAKRMMQMRGESVLVGRIVTSVEAAVAAAADGASLVLISDQHGLPSTEEILRAACSSQRSGNAIPVISYTSSHLATREQLEATWPATAASSRNGAGSGSSMDGLAVPLSLLQVAAISAYPGSKNDAALSGSVTKSVDSVLRRLSGRPSKQEEEEEAAARAQRAPFDLMASSTVQTADGTMVSSIGSTVAGNAIRRLMSVNREALITEEKAALNRILKYLEEVVPQMDELQLLRDSLKQLDDLFLVVVVGEFNSGKSSVINALLGKKYLAEGILPTTNEISILS</sequence>
<organism evidence="3 4">
    <name type="scientific">Chlamydomonas eustigma</name>
    <dbReference type="NCBI Taxonomy" id="1157962"/>
    <lineage>
        <taxon>Eukaryota</taxon>
        <taxon>Viridiplantae</taxon>
        <taxon>Chlorophyta</taxon>
        <taxon>core chlorophytes</taxon>
        <taxon>Chlorophyceae</taxon>
        <taxon>CS clade</taxon>
        <taxon>Chlamydomonadales</taxon>
        <taxon>Chlamydomonadaceae</taxon>
        <taxon>Chlamydomonas</taxon>
    </lineage>
</organism>
<dbReference type="InterPro" id="IPR027417">
    <property type="entry name" value="P-loop_NTPase"/>
</dbReference>
<gene>
    <name evidence="3" type="ORF">CEUSTIGMA_g4289.t1</name>
</gene>
<dbReference type="Pfam" id="PF02581">
    <property type="entry name" value="TMP-TENI"/>
    <property type="match status" value="1"/>
</dbReference>
<dbReference type="OrthoDB" id="422720at2759"/>
<accession>A0A250X181</accession>
<dbReference type="Gene3D" id="3.20.20.70">
    <property type="entry name" value="Aldolase class I"/>
    <property type="match status" value="1"/>
</dbReference>
<dbReference type="GO" id="GO:0010027">
    <property type="term" value="P:thylakoid membrane organization"/>
    <property type="evidence" value="ECO:0007669"/>
    <property type="project" value="TreeGrafter"/>
</dbReference>
<protein>
    <submittedName>
        <fullName evidence="3">Uncharacterized protein</fullName>
    </submittedName>
</protein>
<dbReference type="GO" id="GO:0009228">
    <property type="term" value="P:thiamine biosynthetic process"/>
    <property type="evidence" value="ECO:0007669"/>
    <property type="project" value="UniProtKB-KW"/>
</dbReference>
<name>A0A250X181_9CHLO</name>
<dbReference type="STRING" id="1157962.A0A250X181"/>
<proteinExistence type="predicted"/>
<dbReference type="SUPFAM" id="SSF52540">
    <property type="entry name" value="P-loop containing nucleoside triphosphate hydrolases"/>
    <property type="match status" value="1"/>
</dbReference>
<evidence type="ECO:0000259" key="1">
    <source>
        <dbReference type="Pfam" id="PF00350"/>
    </source>
</evidence>
<keyword evidence="4" id="KW-1185">Reference proteome</keyword>
<dbReference type="InterPro" id="IPR013785">
    <property type="entry name" value="Aldolase_TIM"/>
</dbReference>
<dbReference type="GO" id="GO:0031969">
    <property type="term" value="C:chloroplast membrane"/>
    <property type="evidence" value="ECO:0007669"/>
    <property type="project" value="TreeGrafter"/>
</dbReference>
<dbReference type="Gene3D" id="3.40.50.300">
    <property type="entry name" value="P-loop containing nucleotide triphosphate hydrolases"/>
    <property type="match status" value="1"/>
</dbReference>
<feature type="domain" description="Thiamine phosphate synthase/TenI" evidence="2">
    <location>
        <begin position="109"/>
        <end position="227"/>
    </location>
</feature>
<dbReference type="EMBL" id="BEGY01000020">
    <property type="protein sequence ID" value="GAX76843.1"/>
    <property type="molecule type" value="Genomic_DNA"/>
</dbReference>